<sequence>MRRHFHGPRSGHSDRGCVGAVPISHGPTEVSFSAAFCAAVHPGVIVGLKAKGFTCDVDLRYLTVEELTSGMQGFLDEEEAASLIELSQVTVRSMPNRSSSGSICVASSPSDNTARASPPALFSESQVAISASAPKRRCLSQVAPVDFFWDIYIRLGIRGLLWSPLAASNPDAARVGFERRFQNFELKSLKAKISMLRRWWRFLEAQQAPQSNAVLPAVQPCFQFLQAVAASGPTAAPGVFQNMLWWRRHVGIPWPTEDPLLCTWNRVLEPHAPKERTPLSFKAYSFLVDLTSKTPAAVASFAAFALLPLVACLRFAHVQRSVGLAVDGEYVVGLCVKGKSRRKGGRPPFRWAAPAHFAGRNNVFDPMLRVVQQLQSQHGTLPFVIPDLALGPSGVVDGNAKWCQRPMPIEKFISLLRSLLGCRNVDRDEIESITTYSLRRFLPTIAEVLLTPPFVSQALGNWQEFPTQSHVDPVALSMAQHYAHDKVASAGYVKGLLLSAVQKAQQACPGEKIVWQTFRKCGITWQSLVPFEFQEERGRDASTPLDESSSESSSSSSSNASDASAARRVCQTINWMSVQPAVVHILQDGGAAFIPWCRTTPFVSANVKWGTGLQPGSNVCASSTTLAMPGPQSAQVKRDKEELSKLFQQCRLSEDLIKYIDTVGVESLSDFVNMVSAASYESELKTLLLDPSSEKGSVIQLSRLRASWQEAKSVLERSKKRRLEGVAEDADDPLDTVMQEGLMSSFATQYGLRLPMHLTPSDSLLGRVYREVSKGAPTVIAIRKVQSLYKASQVAAKEEVSLGNHIKVQLQSEPPPLKHTIQYYFGLRILGNAYAIVGQHKVESAVTPSKQVVAAPLSVNLDYADFCLRKASECAMVPDLQLQWLQARDEHTRSRMVELMRQNYPQGEALEKALAETELLWNAQTQQIHEQPSSGMTTSPASTPSKRSERTVRVLSTGQAICKKRNDQRGCTAKERCTLLTLATLGKHCHKEETHCVHHTRRVADEAAQDVGSAFAEHAPFPELSLQQHVSPSAVGRFQSDGKRLPASAYEAQALLWKGNAWRVPSVREKAQLHCIPGSLLLGPAGEGHSCEAALAAALENSFHIPSLAMVLCVFLTSVAGAVRVPAPWYSLEEGRLRELTWNTVFHTKVLQSIPGLMSSHQLADYFYQRCALHGIQFNMPQSQLAYVLAASDLACLQVYWADTQLRGLQANPQGLDWAQQKAPALAAAATGNQRGSGLSSFALPPLHERGLSKDAHLLASASVKSPFAQPVPLDDDAMFVCRAMSTFGPRFRSWRIQQLRELQRMAKKLVPWEKALCAHMPASVACVASNKRPAFLLACALLLRWPDETCPLRYVLGFGIIGDIENSSLFRPLVTDQSLPVGKAVLLGESALQNLQAMHSRVRPGSHDEALRDMTLQEVQLGFAEGPFSQSQIDSMFGVGGWRPLERFVHVQSCGKLRLIDSGKKPGHNKACRETETIYTASVDVIPAATQAIFEQAQRNWGSAYEHSIPWLQMVLGTEDMCHAYRQCPIQPSDRCCAVVSYWDCVQNDIRFVILNGMPFGLSSAVLAFNRTPALLTAVSRRMGGALAIYFFDDTGILTSRPAKGQPKQWCEEFMVQQVSSVGLVLAPLASAAVEAKLPLCRGSILIPLMHCLQPIGMTAVLGPEVIACLVDRKQQITPCEALLSVIVPAN</sequence>
<name>A0A9P1FSV2_9DINO</name>
<evidence type="ECO:0000256" key="1">
    <source>
        <dbReference type="SAM" id="MobiDB-lite"/>
    </source>
</evidence>
<reference evidence="2" key="1">
    <citation type="submission" date="2022-10" db="EMBL/GenBank/DDBJ databases">
        <authorList>
            <person name="Chen Y."/>
            <person name="Dougan E. K."/>
            <person name="Chan C."/>
            <person name="Rhodes N."/>
            <person name="Thang M."/>
        </authorList>
    </citation>
    <scope>NUCLEOTIDE SEQUENCE</scope>
</reference>
<dbReference type="Proteomes" id="UP001152797">
    <property type="component" value="Unassembled WGS sequence"/>
</dbReference>
<accession>A0A9P1FSV2</accession>
<feature type="compositionally biased region" description="Polar residues" evidence="1">
    <location>
        <begin position="927"/>
        <end position="945"/>
    </location>
</feature>
<feature type="region of interest" description="Disordered" evidence="1">
    <location>
        <begin position="536"/>
        <end position="563"/>
    </location>
</feature>
<gene>
    <name evidence="2" type="ORF">C1SCF055_LOCUS15503</name>
</gene>
<evidence type="ECO:0000313" key="3">
    <source>
        <dbReference type="EMBL" id="CAL1141684.1"/>
    </source>
</evidence>
<feature type="non-terminal residue" evidence="2">
    <location>
        <position position="1"/>
    </location>
</feature>
<organism evidence="2">
    <name type="scientific">Cladocopium goreaui</name>
    <dbReference type="NCBI Taxonomy" id="2562237"/>
    <lineage>
        <taxon>Eukaryota</taxon>
        <taxon>Sar</taxon>
        <taxon>Alveolata</taxon>
        <taxon>Dinophyceae</taxon>
        <taxon>Suessiales</taxon>
        <taxon>Symbiodiniaceae</taxon>
        <taxon>Cladocopium</taxon>
    </lineage>
</organism>
<evidence type="ECO:0000313" key="4">
    <source>
        <dbReference type="Proteomes" id="UP001152797"/>
    </source>
</evidence>
<protein>
    <submittedName>
        <fullName evidence="2">Uncharacterized protein</fullName>
    </submittedName>
</protein>
<keyword evidence="4" id="KW-1185">Reference proteome</keyword>
<dbReference type="EMBL" id="CAMXCT020001253">
    <property type="protein sequence ID" value="CAL1141684.1"/>
    <property type="molecule type" value="Genomic_DNA"/>
</dbReference>
<proteinExistence type="predicted"/>
<dbReference type="EMBL" id="CAMXCT010001253">
    <property type="protein sequence ID" value="CAI3988309.1"/>
    <property type="molecule type" value="Genomic_DNA"/>
</dbReference>
<feature type="region of interest" description="Disordered" evidence="1">
    <location>
        <begin position="927"/>
        <end position="950"/>
    </location>
</feature>
<dbReference type="EMBL" id="CAMXCT030001253">
    <property type="protein sequence ID" value="CAL4775621.1"/>
    <property type="molecule type" value="Genomic_DNA"/>
</dbReference>
<reference evidence="3" key="2">
    <citation type="submission" date="2024-04" db="EMBL/GenBank/DDBJ databases">
        <authorList>
            <person name="Chen Y."/>
            <person name="Shah S."/>
            <person name="Dougan E. K."/>
            <person name="Thang M."/>
            <person name="Chan C."/>
        </authorList>
    </citation>
    <scope>NUCLEOTIDE SEQUENCE [LARGE SCALE GENOMIC DNA]</scope>
</reference>
<evidence type="ECO:0000313" key="2">
    <source>
        <dbReference type="EMBL" id="CAI3988309.1"/>
    </source>
</evidence>
<feature type="compositionally biased region" description="Low complexity" evidence="1">
    <location>
        <begin position="546"/>
        <end position="563"/>
    </location>
</feature>
<comment type="caution">
    <text evidence="2">The sequence shown here is derived from an EMBL/GenBank/DDBJ whole genome shotgun (WGS) entry which is preliminary data.</text>
</comment>